<feature type="signal peptide" evidence="2">
    <location>
        <begin position="1"/>
        <end position="16"/>
    </location>
</feature>
<organism evidence="3 4">
    <name type="scientific">Streptomyces albus</name>
    <dbReference type="NCBI Taxonomy" id="1888"/>
    <lineage>
        <taxon>Bacteria</taxon>
        <taxon>Bacillati</taxon>
        <taxon>Actinomycetota</taxon>
        <taxon>Actinomycetes</taxon>
        <taxon>Kitasatosporales</taxon>
        <taxon>Streptomycetaceae</taxon>
        <taxon>Streptomyces</taxon>
    </lineage>
</organism>
<feature type="region of interest" description="Disordered" evidence="1">
    <location>
        <begin position="17"/>
        <end position="52"/>
    </location>
</feature>
<comment type="caution">
    <text evidence="3">The sequence shown here is derived from an EMBL/GenBank/DDBJ whole genome shotgun (WGS) entry which is preliminary data.</text>
</comment>
<accession>A0A8H1L3Y6</accession>
<feature type="chain" id="PRO_5039214193" description="Secreted protein" evidence="2">
    <location>
        <begin position="17"/>
        <end position="98"/>
    </location>
</feature>
<evidence type="ECO:0008006" key="5">
    <source>
        <dbReference type="Google" id="ProtNLM"/>
    </source>
</evidence>
<evidence type="ECO:0000313" key="4">
    <source>
        <dbReference type="Proteomes" id="UP000298111"/>
    </source>
</evidence>
<evidence type="ECO:0000256" key="1">
    <source>
        <dbReference type="SAM" id="MobiDB-lite"/>
    </source>
</evidence>
<keyword evidence="2" id="KW-0732">Signal</keyword>
<gene>
    <name evidence="3" type="ORF">D8771_29060</name>
</gene>
<dbReference type="EMBL" id="RCIY01000103">
    <property type="protein sequence ID" value="TGG76641.1"/>
    <property type="molecule type" value="Genomic_DNA"/>
</dbReference>
<evidence type="ECO:0000313" key="3">
    <source>
        <dbReference type="EMBL" id="TGG76641.1"/>
    </source>
</evidence>
<feature type="region of interest" description="Disordered" evidence="1">
    <location>
        <begin position="70"/>
        <end position="98"/>
    </location>
</feature>
<proteinExistence type="predicted"/>
<sequence>MAGSMLVLGAASPAFASGPAFGPDRGPAGLGRVAPQGPIGSSPAQIAGPPVGSVVDAVKHTLENGELRNDKNLLGAGKYTDGRDRKSKSLLGGLPLHL</sequence>
<dbReference type="Proteomes" id="UP000298111">
    <property type="component" value="Unassembled WGS sequence"/>
</dbReference>
<protein>
    <recommendedName>
        <fullName evidence="5">Secreted protein</fullName>
    </recommendedName>
</protein>
<evidence type="ECO:0000256" key="2">
    <source>
        <dbReference type="SAM" id="SignalP"/>
    </source>
</evidence>
<name>A0A8H1L3Y6_9ACTN</name>
<reference evidence="3 4" key="1">
    <citation type="submission" date="2018-10" db="EMBL/GenBank/DDBJ databases">
        <title>Isolation of pseudouridimycin from Streptomyces albus DSM 40763.</title>
        <authorList>
            <person name="Rosenqvist P."/>
            <person name="Metsae-Ketelae M."/>
            <person name="Virta P."/>
        </authorList>
    </citation>
    <scope>NUCLEOTIDE SEQUENCE [LARGE SCALE GENOMIC DNA]</scope>
    <source>
        <strain evidence="3 4">DSM 40763</strain>
    </source>
</reference>
<dbReference type="AlphaFoldDB" id="A0A8H1L3Y6"/>